<protein>
    <submittedName>
        <fullName evidence="2">Sigma-70, region 4</fullName>
    </submittedName>
</protein>
<evidence type="ECO:0000259" key="1">
    <source>
        <dbReference type="Pfam" id="PF04545"/>
    </source>
</evidence>
<dbReference type="InterPro" id="IPR036388">
    <property type="entry name" value="WH-like_DNA-bd_sf"/>
</dbReference>
<dbReference type="RefSeq" id="WP_245938833.1">
    <property type="nucleotide sequence ID" value="NZ_FZOF01000006.1"/>
</dbReference>
<feature type="domain" description="RNA polymerase sigma-70 region 4" evidence="1">
    <location>
        <begin position="89"/>
        <end position="137"/>
    </location>
</feature>
<gene>
    <name evidence="2" type="ORF">SAMN05216252_106335</name>
</gene>
<dbReference type="InterPro" id="IPR007630">
    <property type="entry name" value="RNA_pol_sigma70_r4"/>
</dbReference>
<dbReference type="InterPro" id="IPR013324">
    <property type="entry name" value="RNA_pol_sigma_r3/r4-like"/>
</dbReference>
<dbReference type="EMBL" id="FZOF01000006">
    <property type="protein sequence ID" value="SNS52291.1"/>
    <property type="molecule type" value="Genomic_DNA"/>
</dbReference>
<sequence>MGERREAAERLREAEFEAFAAGAAGRLLHVAALLTGDRTEGTELLCAALSRTYADWFRMRGEDPYAFTRAEIVRRFAQRPWWRRPRGGVLGTLNVRERLVIVLRLYEGIAEEQAAAQLGMPSERVRTITLRATAVLRSRPARSGTAARVREAAS</sequence>
<evidence type="ECO:0000313" key="3">
    <source>
        <dbReference type="Proteomes" id="UP000198280"/>
    </source>
</evidence>
<name>A0A239F6B8_9ACTN</name>
<organism evidence="2 3">
    <name type="scientific">Actinacidiphila glaucinigra</name>
    <dbReference type="NCBI Taxonomy" id="235986"/>
    <lineage>
        <taxon>Bacteria</taxon>
        <taxon>Bacillati</taxon>
        <taxon>Actinomycetota</taxon>
        <taxon>Actinomycetes</taxon>
        <taxon>Kitasatosporales</taxon>
        <taxon>Streptomycetaceae</taxon>
        <taxon>Actinacidiphila</taxon>
    </lineage>
</organism>
<dbReference type="AlphaFoldDB" id="A0A239F6B8"/>
<dbReference type="GO" id="GO:0003700">
    <property type="term" value="F:DNA-binding transcription factor activity"/>
    <property type="evidence" value="ECO:0007669"/>
    <property type="project" value="InterPro"/>
</dbReference>
<accession>A0A239F6B8</accession>
<proteinExistence type="predicted"/>
<dbReference type="Pfam" id="PF04545">
    <property type="entry name" value="Sigma70_r4"/>
    <property type="match status" value="1"/>
</dbReference>
<reference evidence="2 3" key="1">
    <citation type="submission" date="2017-06" db="EMBL/GenBank/DDBJ databases">
        <authorList>
            <person name="Kim H.J."/>
            <person name="Triplett B.A."/>
        </authorList>
    </citation>
    <scope>NUCLEOTIDE SEQUENCE [LARGE SCALE GENOMIC DNA]</scope>
    <source>
        <strain evidence="2 3">CGMCC 4.1858</strain>
    </source>
</reference>
<dbReference type="SUPFAM" id="SSF88659">
    <property type="entry name" value="Sigma3 and sigma4 domains of RNA polymerase sigma factors"/>
    <property type="match status" value="1"/>
</dbReference>
<dbReference type="Gene3D" id="1.10.10.10">
    <property type="entry name" value="Winged helix-like DNA-binding domain superfamily/Winged helix DNA-binding domain"/>
    <property type="match status" value="1"/>
</dbReference>
<keyword evidence="3" id="KW-1185">Reference proteome</keyword>
<dbReference type="Proteomes" id="UP000198280">
    <property type="component" value="Unassembled WGS sequence"/>
</dbReference>
<evidence type="ECO:0000313" key="2">
    <source>
        <dbReference type="EMBL" id="SNS52291.1"/>
    </source>
</evidence>
<dbReference type="GO" id="GO:0006352">
    <property type="term" value="P:DNA-templated transcription initiation"/>
    <property type="evidence" value="ECO:0007669"/>
    <property type="project" value="InterPro"/>
</dbReference>